<dbReference type="EMBL" id="CDMY01000643">
    <property type="protein sequence ID" value="CEM27797.1"/>
    <property type="molecule type" value="Genomic_DNA"/>
</dbReference>
<evidence type="ECO:0000256" key="2">
    <source>
        <dbReference type="SAM" id="MobiDB-lite"/>
    </source>
</evidence>
<dbReference type="PhylomeDB" id="A0A0G4GEL6"/>
<dbReference type="InParanoid" id="A0A0G4GEL6"/>
<keyword evidence="4" id="KW-1185">Reference proteome</keyword>
<feature type="region of interest" description="Disordered" evidence="2">
    <location>
        <begin position="812"/>
        <end position="855"/>
    </location>
</feature>
<organism evidence="3 4">
    <name type="scientific">Vitrella brassicaformis (strain CCMP3155)</name>
    <dbReference type="NCBI Taxonomy" id="1169540"/>
    <lineage>
        <taxon>Eukaryota</taxon>
        <taxon>Sar</taxon>
        <taxon>Alveolata</taxon>
        <taxon>Colpodellida</taxon>
        <taxon>Vitrellaceae</taxon>
        <taxon>Vitrella</taxon>
    </lineage>
</organism>
<evidence type="ECO:0000313" key="3">
    <source>
        <dbReference type="EMBL" id="CEM27797.1"/>
    </source>
</evidence>
<dbReference type="AlphaFoldDB" id="A0A0G4GEL6"/>
<feature type="compositionally biased region" description="Basic residues" evidence="2">
    <location>
        <begin position="61"/>
        <end position="73"/>
    </location>
</feature>
<evidence type="ECO:0000256" key="1">
    <source>
        <dbReference type="SAM" id="Coils"/>
    </source>
</evidence>
<gene>
    <name evidence="3" type="ORF">Vbra_9907</name>
</gene>
<feature type="coiled-coil region" evidence="1">
    <location>
        <begin position="111"/>
        <end position="138"/>
    </location>
</feature>
<dbReference type="Proteomes" id="UP000041254">
    <property type="component" value="Unassembled WGS sequence"/>
</dbReference>
<name>A0A0G4GEL6_VITBC</name>
<feature type="region of interest" description="Disordered" evidence="2">
    <location>
        <begin position="61"/>
        <end position="92"/>
    </location>
</feature>
<feature type="region of interest" description="Disordered" evidence="2">
    <location>
        <begin position="314"/>
        <end position="336"/>
    </location>
</feature>
<protein>
    <submittedName>
        <fullName evidence="3">Uncharacterized protein</fullName>
    </submittedName>
</protein>
<keyword evidence="1" id="KW-0175">Coiled coil</keyword>
<evidence type="ECO:0000313" key="4">
    <source>
        <dbReference type="Proteomes" id="UP000041254"/>
    </source>
</evidence>
<feature type="compositionally biased region" description="Basic and acidic residues" evidence="2">
    <location>
        <begin position="836"/>
        <end position="855"/>
    </location>
</feature>
<accession>A0A0G4GEL6</accession>
<sequence>METDARPARPKRQTAIKAAASAAAAVPMKRKAVDEPMASCESSNDSCSDWEKVCGIKKKSKARRVGNKTVKGKGGKDEVGKKGEKRAKKTKALTPDVDMEDAFEVGPVDALKALSRVAQKLKAQLNMTNEAKARAEQVLDVKMAIPEPDTQTKQNRIQEVERHFRVWKAMVMKDTKMQVRNADETAAEQMEACNKKLDAIQHTMNNLDKEELRSALEELPEALWMTTEEGMGLGAYLGFHTFMTSLAPVCTHFHTLSQQAPAHPILDIHTDPPEHIANKLPGRLSECRHLAVYHRPTRTLVRLLEQFAPHIETVKLQGPAQQPKDSKGRSRKVRQARKNDYEDINLEWNSNTLSFPELHTAAVNNVWGNVTSGRRYRLPALRHLSVVDLDNTGYGTVNGWLHNDAAPGLSSLHFSYDPNDPNCDHMVRLDQIRDTIRCKFRRKTGDRTVKSLTSLTGRIAIPDHPYSYTYNSEATGRFKGLFNTRSASRLHKVELALPEIKGQDIFQELHSFRTSCLADGASETYNHAPAHGPPEGLRVRLPFQGRTINLTALIETVRVCCQQAKHVTLQSHGNQGNYGKGNPQLGSVVFSSVRVLNIESGWSANMPVLHLPAYIRQNSGSMFPHVESVVLKDGGRDVAFYWRGVGDVLSGLTSADHVQFDLSARADPDATLCLVPAGCAFLPAAGSDLAVTIKATISLYPMFGVQPGQVHHSVQWQLYGGEGEAGRQVMAGRLAALEVDMSMQACRPRERLSESEAKAMFRSLAEAAAAAFASFPKLKGIVVSPFSPRPKFGLVGVFREAGQKRFTVSHGEGKTIVLRPNTHTNKKNKRQTGSKATKDSKDSKGDKATKEAAAA</sequence>
<dbReference type="VEuPathDB" id="CryptoDB:Vbra_9907"/>
<proteinExistence type="predicted"/>
<reference evidence="3 4" key="1">
    <citation type="submission" date="2014-11" db="EMBL/GenBank/DDBJ databases">
        <authorList>
            <person name="Zhu J."/>
            <person name="Qi W."/>
            <person name="Song R."/>
        </authorList>
    </citation>
    <scope>NUCLEOTIDE SEQUENCE [LARGE SCALE GENOMIC DNA]</scope>
</reference>